<dbReference type="SMART" id="SM00857">
    <property type="entry name" value="Resolvase"/>
    <property type="match status" value="1"/>
</dbReference>
<keyword evidence="9" id="KW-1185">Reference proteome</keyword>
<feature type="domain" description="Resolvase/invertase-type recombinase catalytic" evidence="7">
    <location>
        <begin position="1"/>
        <end position="144"/>
    </location>
</feature>
<comment type="similarity">
    <text evidence="1">Belongs to the site-specific recombinase resolvase family.</text>
</comment>
<dbReference type="PANTHER" id="PTHR30461">
    <property type="entry name" value="DNA-INVERTASE FROM LAMBDOID PROPHAGE"/>
    <property type="match status" value="1"/>
</dbReference>
<dbReference type="InterPro" id="IPR006118">
    <property type="entry name" value="Recombinase_CS"/>
</dbReference>
<dbReference type="Proteomes" id="UP000295328">
    <property type="component" value="Unassembled WGS sequence"/>
</dbReference>
<dbReference type="SUPFAM" id="SSF53041">
    <property type="entry name" value="Resolvase-like"/>
    <property type="match status" value="1"/>
</dbReference>
<dbReference type="EMBL" id="SCWE01000001">
    <property type="protein sequence ID" value="TDM03163.1"/>
    <property type="molecule type" value="Genomic_DNA"/>
</dbReference>
<dbReference type="OrthoDB" id="9797501at2"/>
<evidence type="ECO:0000256" key="6">
    <source>
        <dbReference type="PROSITE-ProRule" id="PRU10137"/>
    </source>
</evidence>
<dbReference type="RefSeq" id="WP_133429250.1">
    <property type="nucleotide sequence ID" value="NZ_BMCC01000001.1"/>
</dbReference>
<comment type="caution">
    <text evidence="8">The sequence shown here is derived from an EMBL/GenBank/DDBJ whole genome shotgun (WGS) entry which is preliminary data.</text>
</comment>
<dbReference type="Gene3D" id="1.10.10.60">
    <property type="entry name" value="Homeodomain-like"/>
    <property type="match status" value="1"/>
</dbReference>
<dbReference type="Pfam" id="PF00239">
    <property type="entry name" value="Resolvase"/>
    <property type="match status" value="1"/>
</dbReference>
<evidence type="ECO:0000256" key="1">
    <source>
        <dbReference type="ARBA" id="ARBA00009913"/>
    </source>
</evidence>
<dbReference type="GO" id="GO:0000150">
    <property type="term" value="F:DNA strand exchange activity"/>
    <property type="evidence" value="ECO:0007669"/>
    <property type="project" value="InterPro"/>
</dbReference>
<dbReference type="GO" id="GO:0003677">
    <property type="term" value="F:DNA binding"/>
    <property type="evidence" value="ECO:0007669"/>
    <property type="project" value="UniProtKB-KW"/>
</dbReference>
<evidence type="ECO:0000256" key="2">
    <source>
        <dbReference type="ARBA" id="ARBA00022908"/>
    </source>
</evidence>
<accession>A0A4R6BMU7</accession>
<evidence type="ECO:0000256" key="3">
    <source>
        <dbReference type="ARBA" id="ARBA00023125"/>
    </source>
</evidence>
<protein>
    <submittedName>
        <fullName evidence="8">Recombinase family protein</fullName>
    </submittedName>
</protein>
<dbReference type="PROSITE" id="PS51736">
    <property type="entry name" value="RECOMBINASES_3"/>
    <property type="match status" value="1"/>
</dbReference>
<dbReference type="PROSITE" id="PS00397">
    <property type="entry name" value="RECOMBINASES_1"/>
    <property type="match status" value="1"/>
</dbReference>
<organism evidence="8 9">
    <name type="scientific">Macrococcus hajekii</name>
    <dbReference type="NCBI Taxonomy" id="198482"/>
    <lineage>
        <taxon>Bacteria</taxon>
        <taxon>Bacillati</taxon>
        <taxon>Bacillota</taxon>
        <taxon>Bacilli</taxon>
        <taxon>Bacillales</taxon>
        <taxon>Staphylococcaceae</taxon>
        <taxon>Macrococcus</taxon>
    </lineage>
</organism>
<dbReference type="InterPro" id="IPR050639">
    <property type="entry name" value="SSR_resolvase"/>
</dbReference>
<sequence length="206" mass="23762">MKIGYVRVSTQEQNLAMQIEYLKSKGVNEKLIFSDKCSGTVKAEERPGFKEMLSKLRAEDEIYVFKLDRLSREAKSLKEILRDFNNKDIHVFSSDIPELEQIPETMRNLVTDIVVSILSFTAETERQFIKERQRAGIIEAKKNNVYKGKEIQYSATARDPQKRIVFNNIIKQLNDGVAISKIAKDNGLTRRTIYAIKERSSDLLNQ</sequence>
<evidence type="ECO:0000256" key="5">
    <source>
        <dbReference type="PIRSR" id="PIRSR606118-50"/>
    </source>
</evidence>
<dbReference type="AlphaFoldDB" id="A0A4R6BMU7"/>
<dbReference type="Gene3D" id="3.40.50.1390">
    <property type="entry name" value="Resolvase, N-terminal catalytic domain"/>
    <property type="match status" value="1"/>
</dbReference>
<evidence type="ECO:0000259" key="7">
    <source>
        <dbReference type="PROSITE" id="PS51736"/>
    </source>
</evidence>
<gene>
    <name evidence="8" type="ORF">ERX37_03495</name>
</gene>
<evidence type="ECO:0000313" key="9">
    <source>
        <dbReference type="Proteomes" id="UP000295328"/>
    </source>
</evidence>
<dbReference type="InterPro" id="IPR036162">
    <property type="entry name" value="Resolvase-like_N_sf"/>
</dbReference>
<evidence type="ECO:0000313" key="8">
    <source>
        <dbReference type="EMBL" id="TDM03163.1"/>
    </source>
</evidence>
<dbReference type="CDD" id="cd03768">
    <property type="entry name" value="SR_ResInv"/>
    <property type="match status" value="1"/>
</dbReference>
<evidence type="ECO:0000256" key="4">
    <source>
        <dbReference type="ARBA" id="ARBA00023172"/>
    </source>
</evidence>
<keyword evidence="2" id="KW-0229">DNA integration</keyword>
<name>A0A4R6BMU7_9STAP</name>
<dbReference type="GO" id="GO:0015074">
    <property type="term" value="P:DNA integration"/>
    <property type="evidence" value="ECO:0007669"/>
    <property type="project" value="UniProtKB-KW"/>
</dbReference>
<proteinExistence type="inferred from homology"/>
<keyword evidence="3" id="KW-0238">DNA-binding</keyword>
<feature type="active site" description="O-(5'-phospho-DNA)-serine intermediate" evidence="5 6">
    <location>
        <position position="9"/>
    </location>
</feature>
<dbReference type="InterPro" id="IPR006119">
    <property type="entry name" value="Resolv_N"/>
</dbReference>
<keyword evidence="4" id="KW-0233">DNA recombination</keyword>
<dbReference type="PANTHER" id="PTHR30461:SF26">
    <property type="entry name" value="RESOLVASE HOMOLOG YNEB"/>
    <property type="match status" value="1"/>
</dbReference>
<reference evidence="8 9" key="1">
    <citation type="submission" date="2019-01" db="EMBL/GenBank/DDBJ databases">
        <title>Draft genome sequences of the type strains of six Macrococcus species.</title>
        <authorList>
            <person name="Mazhar S."/>
            <person name="Altermann E."/>
            <person name="Hill C."/>
            <person name="Mcauliffe O."/>
        </authorList>
    </citation>
    <scope>NUCLEOTIDE SEQUENCE [LARGE SCALE GENOMIC DNA]</scope>
    <source>
        <strain evidence="8 9">CCM4809</strain>
    </source>
</reference>